<dbReference type="InterPro" id="IPR032675">
    <property type="entry name" value="LRR_dom_sf"/>
</dbReference>
<dbReference type="AlphaFoldDB" id="A0A7J7HL75"/>
<dbReference type="GO" id="GO:0098542">
    <property type="term" value="P:defense response to other organism"/>
    <property type="evidence" value="ECO:0007669"/>
    <property type="project" value="TreeGrafter"/>
</dbReference>
<protein>
    <recommendedName>
        <fullName evidence="4">Disease resistance R13L4/SHOC-2-like LRR domain-containing protein</fullName>
    </recommendedName>
</protein>
<organism evidence="5 6">
    <name type="scientific">Camellia sinensis</name>
    <name type="common">Tea plant</name>
    <name type="synonym">Thea sinensis</name>
    <dbReference type="NCBI Taxonomy" id="4442"/>
    <lineage>
        <taxon>Eukaryota</taxon>
        <taxon>Viridiplantae</taxon>
        <taxon>Streptophyta</taxon>
        <taxon>Embryophyta</taxon>
        <taxon>Tracheophyta</taxon>
        <taxon>Spermatophyta</taxon>
        <taxon>Magnoliopsida</taxon>
        <taxon>eudicotyledons</taxon>
        <taxon>Gunneridae</taxon>
        <taxon>Pentapetalae</taxon>
        <taxon>asterids</taxon>
        <taxon>Ericales</taxon>
        <taxon>Theaceae</taxon>
        <taxon>Camellia</taxon>
    </lineage>
</organism>
<dbReference type="Pfam" id="PF23598">
    <property type="entry name" value="LRR_14"/>
    <property type="match status" value="1"/>
</dbReference>
<name>A0A7J7HL75_CAMSI</name>
<feature type="region of interest" description="Disordered" evidence="3">
    <location>
        <begin position="148"/>
        <end position="177"/>
    </location>
</feature>
<gene>
    <name evidence="5" type="ORF">HYC85_010640</name>
</gene>
<feature type="compositionally biased region" description="Low complexity" evidence="3">
    <location>
        <begin position="148"/>
        <end position="164"/>
    </location>
</feature>
<evidence type="ECO:0000313" key="5">
    <source>
        <dbReference type="EMBL" id="KAF5952696.1"/>
    </source>
</evidence>
<dbReference type="EMBL" id="JACBKZ010000004">
    <property type="protein sequence ID" value="KAF5952696.1"/>
    <property type="molecule type" value="Genomic_DNA"/>
</dbReference>
<reference evidence="5 6" key="2">
    <citation type="submission" date="2020-07" db="EMBL/GenBank/DDBJ databases">
        <title>Genome assembly of wild tea tree DASZ reveals pedigree and selection history of tea varieties.</title>
        <authorList>
            <person name="Zhang W."/>
        </authorList>
    </citation>
    <scope>NUCLEOTIDE SEQUENCE [LARGE SCALE GENOMIC DNA]</scope>
    <source>
        <strain evidence="6">cv. G240</strain>
        <tissue evidence="5">Leaf</tissue>
    </source>
</reference>
<dbReference type="SUPFAM" id="SSF52047">
    <property type="entry name" value="RNI-like"/>
    <property type="match status" value="1"/>
</dbReference>
<accession>A0A7J7HL75</accession>
<evidence type="ECO:0000256" key="2">
    <source>
        <dbReference type="ARBA" id="ARBA00022821"/>
    </source>
</evidence>
<proteinExistence type="predicted"/>
<evidence type="ECO:0000256" key="3">
    <source>
        <dbReference type="SAM" id="MobiDB-lite"/>
    </source>
</evidence>
<dbReference type="InterPro" id="IPR044974">
    <property type="entry name" value="Disease_R_plants"/>
</dbReference>
<dbReference type="Proteomes" id="UP000593564">
    <property type="component" value="Unassembled WGS sequence"/>
</dbReference>
<evidence type="ECO:0000259" key="4">
    <source>
        <dbReference type="Pfam" id="PF23598"/>
    </source>
</evidence>
<dbReference type="InterPro" id="IPR055414">
    <property type="entry name" value="LRR_R13L4/SHOC2-like"/>
</dbReference>
<dbReference type="PANTHER" id="PTHR23155:SF1076">
    <property type="entry name" value="LEUCINE-RICH REPEAT (LRR) FAMILY PROTEIN-RELATED"/>
    <property type="match status" value="1"/>
</dbReference>
<evidence type="ECO:0000313" key="6">
    <source>
        <dbReference type="Proteomes" id="UP000593564"/>
    </source>
</evidence>
<dbReference type="Gene3D" id="3.80.10.10">
    <property type="entry name" value="Ribonuclease Inhibitor"/>
    <property type="match status" value="1"/>
</dbReference>
<dbReference type="InterPro" id="IPR036388">
    <property type="entry name" value="WH-like_DNA-bd_sf"/>
</dbReference>
<comment type="caution">
    <text evidence="5">The sequence shown here is derived from an EMBL/GenBank/DDBJ whole genome shotgun (WGS) entry which is preliminary data.</text>
</comment>
<reference evidence="6" key="1">
    <citation type="journal article" date="2020" name="Nat. Commun.">
        <title>Genome assembly of wild tea tree DASZ reveals pedigree and selection history of tea varieties.</title>
        <authorList>
            <person name="Zhang W."/>
            <person name="Zhang Y."/>
            <person name="Qiu H."/>
            <person name="Guo Y."/>
            <person name="Wan H."/>
            <person name="Zhang X."/>
            <person name="Scossa F."/>
            <person name="Alseekh S."/>
            <person name="Zhang Q."/>
            <person name="Wang P."/>
            <person name="Xu L."/>
            <person name="Schmidt M.H."/>
            <person name="Jia X."/>
            <person name="Li D."/>
            <person name="Zhu A."/>
            <person name="Guo F."/>
            <person name="Chen W."/>
            <person name="Ni D."/>
            <person name="Usadel B."/>
            <person name="Fernie A.R."/>
            <person name="Wen W."/>
        </authorList>
    </citation>
    <scope>NUCLEOTIDE SEQUENCE [LARGE SCALE GENOMIC DNA]</scope>
    <source>
        <strain evidence="6">cv. G240</strain>
    </source>
</reference>
<dbReference type="Gene3D" id="1.10.10.10">
    <property type="entry name" value="Winged helix-like DNA-binding domain superfamily/Winged helix DNA-binding domain"/>
    <property type="match status" value="1"/>
</dbReference>
<sequence length="614" mass="68633">MASSSAPSTEEIHQPQGLSLSDSDLVTSLEFLSFMKTDQIIPFKSINDVIIPALLNSLSKGKHNSHKDIAPVQQLFDKIQGDLVDINGTFKRLKEWEDRLNKLTKSLILYDWEGFCSAERTKPSEVLQNELSDIDKMVSDLKVHTFSAQSSNSSPFSPDSTSNSNLSIPRNEIPNPRLSENFSNTAFFIDFQARYDSLNLEQRQCLLYFSIFPESSLIRKKVQTYLWIGEGLIDSTTTADGLFEELITKRFIEPVEEKDIGDFKSCKINPLIRSALITLAQNADFSDFDSDDNPTIDFTRSCRACLLKEGSLQQLSTYTNHENLKVLFNVHVSYLDFPSELFSKMKNIVVLHLGNWSCSGDNIIEAADATFLEGLSDTRLLKCLSLNGILGITELPGSICKLNSDLMILDLKACWNLEKLPNEIGSLTKLTHLDMSGCHLIDSMPRGLASLSNLQVLKGFVIGGPRTKGQCTLGDLEKLNKLRKLSLYADRETTGEKAELNCLSKFQALRILTISWTIVSSESKLGKGVVHKILANTKKHNRAVLTAQEAPSSAKSGESHTIQMYTALPLSTRSVTSRSLPASLEKVDLRCWPLSRMPSWMKPWELKKPKETLH</sequence>
<evidence type="ECO:0000256" key="1">
    <source>
        <dbReference type="ARBA" id="ARBA00022737"/>
    </source>
</evidence>
<feature type="domain" description="Disease resistance R13L4/SHOC-2-like LRR" evidence="4">
    <location>
        <begin position="344"/>
        <end position="521"/>
    </location>
</feature>
<keyword evidence="1" id="KW-0677">Repeat</keyword>
<keyword evidence="6" id="KW-1185">Reference proteome</keyword>
<keyword evidence="2" id="KW-0611">Plant defense</keyword>
<dbReference type="PANTHER" id="PTHR23155">
    <property type="entry name" value="DISEASE RESISTANCE PROTEIN RP"/>
    <property type="match status" value="1"/>
</dbReference>